<organism evidence="3 6">
    <name type="scientific">Phytophthora fragariae</name>
    <dbReference type="NCBI Taxonomy" id="53985"/>
    <lineage>
        <taxon>Eukaryota</taxon>
        <taxon>Sar</taxon>
        <taxon>Stramenopiles</taxon>
        <taxon>Oomycota</taxon>
        <taxon>Peronosporomycetes</taxon>
        <taxon>Peronosporales</taxon>
        <taxon>Peronosporaceae</taxon>
        <taxon>Phytophthora</taxon>
    </lineage>
</organism>
<gene>
    <name evidence="4" type="ORF">PF001_g33196</name>
    <name evidence="3" type="ORF">PF005_g33368</name>
    <name evidence="2" type="ORF">PF006_g33257</name>
    <name evidence="1" type="ORF">PF009_g33158</name>
</gene>
<evidence type="ECO:0000313" key="7">
    <source>
        <dbReference type="Proteomes" id="UP000437068"/>
    </source>
</evidence>
<comment type="caution">
    <text evidence="3">The sequence shown here is derived from an EMBL/GenBank/DDBJ whole genome shotgun (WGS) entry which is preliminary data.</text>
</comment>
<dbReference type="Proteomes" id="UP000437068">
    <property type="component" value="Unassembled WGS sequence"/>
</dbReference>
<reference evidence="5 6" key="1">
    <citation type="submission" date="2018-08" db="EMBL/GenBank/DDBJ databases">
        <title>Genomic investigation of the strawberry pathogen Phytophthora fragariae indicates pathogenicity is determined by transcriptional variation in three key races.</title>
        <authorList>
            <person name="Adams T.M."/>
            <person name="Armitage A.D."/>
            <person name="Sobczyk M.K."/>
            <person name="Bates H.J."/>
            <person name="Dunwell J.M."/>
            <person name="Nellist C.F."/>
            <person name="Harrison R.J."/>
        </authorList>
    </citation>
    <scope>NUCLEOTIDE SEQUENCE [LARGE SCALE GENOMIC DNA]</scope>
    <source>
        <strain evidence="4 7">A4</strain>
        <strain evidence="3 6">NOV-27</strain>
        <strain evidence="2 8">NOV-5</strain>
        <strain evidence="1 5">NOV-9</strain>
    </source>
</reference>
<evidence type="ECO:0000313" key="1">
    <source>
        <dbReference type="EMBL" id="KAE8916519.1"/>
    </source>
</evidence>
<proteinExistence type="predicted"/>
<evidence type="ECO:0000313" key="8">
    <source>
        <dbReference type="Proteomes" id="UP000440732"/>
    </source>
</evidence>
<evidence type="ECO:0000313" key="5">
    <source>
        <dbReference type="Proteomes" id="UP000429523"/>
    </source>
</evidence>
<dbReference type="EMBL" id="QXGE01011402">
    <property type="protein sequence ID" value="KAE9258934.1"/>
    <property type="molecule type" value="Genomic_DNA"/>
</dbReference>
<dbReference type="Proteomes" id="UP000440732">
    <property type="component" value="Unassembled WGS sequence"/>
</dbReference>
<evidence type="ECO:0000313" key="4">
    <source>
        <dbReference type="EMBL" id="KAE9258934.1"/>
    </source>
</evidence>
<sequence length="63" mass="6454">MGAASPLATALGSAPGCAWRRASAVWTTRSSASTTTRPCVLRSSVATWAEASRASSVLLLRCS</sequence>
<keyword evidence="6" id="KW-1185">Reference proteome</keyword>
<evidence type="ECO:0000313" key="2">
    <source>
        <dbReference type="EMBL" id="KAE9054439.1"/>
    </source>
</evidence>
<evidence type="ECO:0000313" key="6">
    <source>
        <dbReference type="Proteomes" id="UP000433483"/>
    </source>
</evidence>
<dbReference type="EMBL" id="QXGA01011449">
    <property type="protein sequence ID" value="KAE9054439.1"/>
    <property type="molecule type" value="Genomic_DNA"/>
</dbReference>
<dbReference type="Proteomes" id="UP000433483">
    <property type="component" value="Unassembled WGS sequence"/>
</dbReference>
<dbReference type="EMBL" id="QXGB01010621">
    <property type="protein sequence ID" value="KAE9155339.1"/>
    <property type="molecule type" value="Genomic_DNA"/>
</dbReference>
<accession>A0A6A3UUJ7</accession>
<dbReference type="EMBL" id="QXGF01010028">
    <property type="protein sequence ID" value="KAE8916519.1"/>
    <property type="molecule type" value="Genomic_DNA"/>
</dbReference>
<dbReference type="Proteomes" id="UP000429523">
    <property type="component" value="Unassembled WGS sequence"/>
</dbReference>
<dbReference type="AlphaFoldDB" id="A0A6A3UUJ7"/>
<protein>
    <submittedName>
        <fullName evidence="3">Uncharacterized protein</fullName>
    </submittedName>
</protein>
<evidence type="ECO:0000313" key="3">
    <source>
        <dbReference type="EMBL" id="KAE9155339.1"/>
    </source>
</evidence>
<name>A0A6A3UUJ7_9STRA</name>